<feature type="domain" description="Carboxylesterase type B" evidence="6">
    <location>
        <begin position="28"/>
        <end position="515"/>
    </location>
</feature>
<dbReference type="PROSITE" id="PS00122">
    <property type="entry name" value="CARBOXYLESTERASE_B_1"/>
    <property type="match status" value="1"/>
</dbReference>
<evidence type="ECO:0000256" key="2">
    <source>
        <dbReference type="ARBA" id="ARBA00010515"/>
    </source>
</evidence>
<accession>A0A8B1NFU8</accession>
<dbReference type="InterPro" id="IPR019826">
    <property type="entry name" value="Carboxylesterase_B_AS"/>
</dbReference>
<organism evidence="7 8">
    <name type="scientific">Streptomyces auratus AGR0001</name>
    <dbReference type="NCBI Taxonomy" id="1160718"/>
    <lineage>
        <taxon>Bacteria</taxon>
        <taxon>Bacillati</taxon>
        <taxon>Actinomycetota</taxon>
        <taxon>Actinomycetes</taxon>
        <taxon>Kitasatosporales</taxon>
        <taxon>Streptomycetaceae</taxon>
        <taxon>Streptomyces</taxon>
    </lineage>
</organism>
<dbReference type="EMBL" id="CP072931">
    <property type="protein sequence ID" value="QTZ90320.1"/>
    <property type="molecule type" value="Genomic_DNA"/>
</dbReference>
<dbReference type="OrthoDB" id="3199405at2"/>
<gene>
    <name evidence="7" type="ORF">SU9_001645</name>
</gene>
<dbReference type="GO" id="GO:0016787">
    <property type="term" value="F:hydrolase activity"/>
    <property type="evidence" value="ECO:0007669"/>
    <property type="project" value="UniProtKB-KW"/>
</dbReference>
<evidence type="ECO:0000259" key="6">
    <source>
        <dbReference type="Pfam" id="PF00135"/>
    </source>
</evidence>
<feature type="compositionally biased region" description="Basic and acidic residues" evidence="5">
    <location>
        <begin position="1"/>
        <end position="13"/>
    </location>
</feature>
<dbReference type="PANTHER" id="PTHR11559">
    <property type="entry name" value="CARBOXYLESTERASE"/>
    <property type="match status" value="1"/>
</dbReference>
<dbReference type="InterPro" id="IPR029058">
    <property type="entry name" value="AB_hydrolase_fold"/>
</dbReference>
<dbReference type="EC" id="3.1.1.-" evidence="4"/>
<comment type="similarity">
    <text evidence="2">Belongs to the 'GDXG' lipolytic enzyme family.</text>
</comment>
<feature type="region of interest" description="Disordered" evidence="5">
    <location>
        <begin position="1"/>
        <end position="38"/>
    </location>
</feature>
<sequence>MTGARRGGDHPDLTRGSAAPSRDARPGPVVRTTGGRVRGLHKDGVQVFHGIPYAAAPVGAARFAAPSPAPAWHGVRDATRPGPTAPAPVRQGFGGMDLSPVTGPPPIPGDAYLTVTVTTPDPGAGQLPVLVFVHGGGFLSGTGQAALYDGGSFARDGVVLVTLNYRLGIPGWLSLPGAPDNRGLLDVIAALRWVADNSAAFGGDPHRVTVAGQSAGAMIVAALLTAPPAAGLFRRAISQSGNGLCAVPAEHSLAITRQVCGTLGLPPRAEAFHGVDDARLTAVLQEIPPAGPALSGHLDPSLGNSPFKPVMDGVLLERQPALALRAAGRGGTGPVSARELLIGTNADEAALYTVPGGAIGSMTPRTLAAIAARRSARPEALLAHYRARLPDAGPGEWATRLMTDLYLAGSRALATAHSTLPGTRTFAYTFAWRSTAFDGRLGACHCVELPFVFDRTDLPALYGAHALLGPGLPEGGIADLAARTHAAWVAFATHGDPGWQPYDTDQQATMHLDHTWHLHHGTPQARPPQEDRHDLVPHQRIFEP</sequence>
<dbReference type="InterPro" id="IPR050309">
    <property type="entry name" value="Type-B_Carboxylest/Lipase"/>
</dbReference>
<dbReference type="Gene3D" id="3.40.50.1820">
    <property type="entry name" value="alpha/beta hydrolase"/>
    <property type="match status" value="1"/>
</dbReference>
<evidence type="ECO:0000256" key="1">
    <source>
        <dbReference type="ARBA" id="ARBA00005964"/>
    </source>
</evidence>
<dbReference type="KEGG" id="sauh:SU9_001645"/>
<dbReference type="Proteomes" id="UP000009036">
    <property type="component" value="Chromosome"/>
</dbReference>
<keyword evidence="8" id="KW-1185">Reference proteome</keyword>
<feature type="region of interest" description="Disordered" evidence="5">
    <location>
        <begin position="67"/>
        <end position="88"/>
    </location>
</feature>
<dbReference type="AlphaFoldDB" id="A0A8B1NFU8"/>
<dbReference type="RefSeq" id="WP_078568866.1">
    <property type="nucleotide sequence ID" value="NZ_CP072931.1"/>
</dbReference>
<reference evidence="7" key="2">
    <citation type="submission" date="2021-04" db="EMBL/GenBank/DDBJ databases">
        <authorList>
            <person name="Wen M.-L."/>
            <person name="Han X.-L."/>
            <person name="Xiong J."/>
        </authorList>
    </citation>
    <scope>NUCLEOTIDE SEQUENCE</scope>
    <source>
        <strain evidence="7">AGR0001</strain>
    </source>
</reference>
<evidence type="ECO:0000256" key="4">
    <source>
        <dbReference type="RuleBase" id="RU361235"/>
    </source>
</evidence>
<name>A0A8B1NFU8_9ACTN</name>
<evidence type="ECO:0000256" key="3">
    <source>
        <dbReference type="ARBA" id="ARBA00022801"/>
    </source>
</evidence>
<protein>
    <recommendedName>
        <fullName evidence="4">Carboxylic ester hydrolase</fullName>
        <ecNumber evidence="4">3.1.1.-</ecNumber>
    </recommendedName>
</protein>
<dbReference type="Pfam" id="PF00135">
    <property type="entry name" value="COesterase"/>
    <property type="match status" value="1"/>
</dbReference>
<comment type="similarity">
    <text evidence="1 4">Belongs to the type-B carboxylesterase/lipase family.</text>
</comment>
<reference evidence="7" key="1">
    <citation type="journal article" date="2012" name="J. Bacteriol.">
        <title>Genome Sequence of Streptomyces auratus Strain AGR0001, a Phoslactomycin-Producing Actinomycete.</title>
        <authorList>
            <person name="Han X."/>
            <person name="Li M."/>
            <person name="Ding Z."/>
            <person name="Zhao J."/>
            <person name="Ji K."/>
            <person name="Wen M."/>
            <person name="Lu T."/>
        </authorList>
    </citation>
    <scope>NUCLEOTIDE SEQUENCE</scope>
    <source>
        <strain evidence="7">AGR0001</strain>
    </source>
</reference>
<keyword evidence="3 4" id="KW-0378">Hydrolase</keyword>
<evidence type="ECO:0000256" key="5">
    <source>
        <dbReference type="SAM" id="MobiDB-lite"/>
    </source>
</evidence>
<proteinExistence type="inferred from homology"/>
<dbReference type="InterPro" id="IPR002018">
    <property type="entry name" value="CarbesteraseB"/>
</dbReference>
<evidence type="ECO:0000313" key="8">
    <source>
        <dbReference type="Proteomes" id="UP000009036"/>
    </source>
</evidence>
<dbReference type="PROSITE" id="PS01173">
    <property type="entry name" value="LIPASE_GDXG_HIS"/>
    <property type="match status" value="1"/>
</dbReference>
<dbReference type="SUPFAM" id="SSF53474">
    <property type="entry name" value="alpha/beta-Hydrolases"/>
    <property type="match status" value="1"/>
</dbReference>
<evidence type="ECO:0000313" key="7">
    <source>
        <dbReference type="EMBL" id="QTZ90320.1"/>
    </source>
</evidence>
<dbReference type="InterPro" id="IPR002168">
    <property type="entry name" value="Lipase_GDXG_HIS_AS"/>
</dbReference>